<reference evidence="1" key="1">
    <citation type="submission" date="2014-11" db="EMBL/GenBank/DDBJ databases">
        <authorList>
            <person name="Amaro Gonzalez C."/>
        </authorList>
    </citation>
    <scope>NUCLEOTIDE SEQUENCE</scope>
</reference>
<name>A0A0E9VDI5_ANGAN</name>
<dbReference type="AlphaFoldDB" id="A0A0E9VDI5"/>
<accession>A0A0E9VDI5</accession>
<protein>
    <submittedName>
        <fullName evidence="1">Uncharacterized protein</fullName>
    </submittedName>
</protein>
<evidence type="ECO:0000313" key="1">
    <source>
        <dbReference type="EMBL" id="JAH75520.1"/>
    </source>
</evidence>
<reference evidence="1" key="2">
    <citation type="journal article" date="2015" name="Fish Shellfish Immunol.">
        <title>Early steps in the European eel (Anguilla anguilla)-Vibrio vulnificus interaction in the gills: Role of the RtxA13 toxin.</title>
        <authorList>
            <person name="Callol A."/>
            <person name="Pajuelo D."/>
            <person name="Ebbesson L."/>
            <person name="Teles M."/>
            <person name="MacKenzie S."/>
            <person name="Amaro C."/>
        </authorList>
    </citation>
    <scope>NUCLEOTIDE SEQUENCE</scope>
</reference>
<dbReference type="EMBL" id="GBXM01033057">
    <property type="protein sequence ID" value="JAH75520.1"/>
    <property type="molecule type" value="Transcribed_RNA"/>
</dbReference>
<sequence>MSKATLNITKPSALTMRTILACYHSQNSNEHGWTNYESVN</sequence>
<proteinExistence type="predicted"/>
<organism evidence="1">
    <name type="scientific">Anguilla anguilla</name>
    <name type="common">European freshwater eel</name>
    <name type="synonym">Muraena anguilla</name>
    <dbReference type="NCBI Taxonomy" id="7936"/>
    <lineage>
        <taxon>Eukaryota</taxon>
        <taxon>Metazoa</taxon>
        <taxon>Chordata</taxon>
        <taxon>Craniata</taxon>
        <taxon>Vertebrata</taxon>
        <taxon>Euteleostomi</taxon>
        <taxon>Actinopterygii</taxon>
        <taxon>Neopterygii</taxon>
        <taxon>Teleostei</taxon>
        <taxon>Anguilliformes</taxon>
        <taxon>Anguillidae</taxon>
        <taxon>Anguilla</taxon>
    </lineage>
</organism>